<dbReference type="RefSeq" id="WP_077832456.1">
    <property type="nucleotide sequence ID" value="NZ_CP096983.1"/>
</dbReference>
<dbReference type="Proteomes" id="UP000190951">
    <property type="component" value="Chromosome"/>
</dbReference>
<dbReference type="GO" id="GO:0003676">
    <property type="term" value="F:nucleic acid binding"/>
    <property type="evidence" value="ECO:0007669"/>
    <property type="project" value="InterPro"/>
</dbReference>
<dbReference type="GO" id="GO:0015074">
    <property type="term" value="P:DNA integration"/>
    <property type="evidence" value="ECO:0007669"/>
    <property type="project" value="InterPro"/>
</dbReference>
<dbReference type="InterPro" id="IPR036397">
    <property type="entry name" value="RNaseH_sf"/>
</dbReference>
<organism evidence="1 2">
    <name type="scientific">Clostridium felsineum</name>
    <dbReference type="NCBI Taxonomy" id="36839"/>
    <lineage>
        <taxon>Bacteria</taxon>
        <taxon>Bacillati</taxon>
        <taxon>Bacillota</taxon>
        <taxon>Clostridia</taxon>
        <taxon>Eubacteriales</taxon>
        <taxon>Clostridiaceae</taxon>
        <taxon>Clostridium</taxon>
    </lineage>
</organism>
<dbReference type="AlphaFoldDB" id="A0A1S8LP00"/>
<dbReference type="EMBL" id="CP096983">
    <property type="protein sequence ID" value="URZ10714.1"/>
    <property type="molecule type" value="Genomic_DNA"/>
</dbReference>
<protein>
    <submittedName>
        <fullName evidence="1">Uncharacterized protein</fullName>
    </submittedName>
</protein>
<sequence>MLKLFFNQLVKTFIECHKNAFKYFIGVPQIVKIDNLKAAILKADFYEPTVQKHYAAFANWYGFIIEPCRVYTPTDKGKVESNVKYVKYNCFKGRNFEIYNKAKESLNIWLKDTANLKIHGTTKKVP</sequence>
<accession>A0A1S8LP00</accession>
<dbReference type="STRING" id="84029.CROST_02680"/>
<dbReference type="KEGG" id="crw:CROST_014240"/>
<dbReference type="PANTHER" id="PTHR35004">
    <property type="entry name" value="TRANSPOSASE RV3428C-RELATED"/>
    <property type="match status" value="1"/>
</dbReference>
<dbReference type="InterPro" id="IPR001584">
    <property type="entry name" value="Integrase_cat-core"/>
</dbReference>
<dbReference type="PROSITE" id="PS50994">
    <property type="entry name" value="INTEGRASE"/>
    <property type="match status" value="1"/>
</dbReference>
<gene>
    <name evidence="1" type="ORF">CROST_014240</name>
</gene>
<proteinExistence type="predicted"/>
<dbReference type="Gene3D" id="3.30.420.10">
    <property type="entry name" value="Ribonuclease H-like superfamily/Ribonuclease H"/>
    <property type="match status" value="1"/>
</dbReference>
<evidence type="ECO:0000313" key="2">
    <source>
        <dbReference type="Proteomes" id="UP000190951"/>
    </source>
</evidence>
<keyword evidence="2" id="KW-1185">Reference proteome</keyword>
<dbReference type="SUPFAM" id="SSF53098">
    <property type="entry name" value="Ribonuclease H-like"/>
    <property type="match status" value="1"/>
</dbReference>
<name>A0A1S8LP00_9CLOT</name>
<dbReference type="InterPro" id="IPR012337">
    <property type="entry name" value="RNaseH-like_sf"/>
</dbReference>
<evidence type="ECO:0000313" key="1">
    <source>
        <dbReference type="EMBL" id="URZ10714.1"/>
    </source>
</evidence>
<reference evidence="1 2" key="1">
    <citation type="submission" date="2022-04" db="EMBL/GenBank/DDBJ databases">
        <title>Genome sequence of C. roseum typestrain.</title>
        <authorList>
            <person name="Poehlein A."/>
            <person name="Schoch T."/>
            <person name="Duerre P."/>
            <person name="Daniel R."/>
        </authorList>
    </citation>
    <scope>NUCLEOTIDE SEQUENCE [LARGE SCALE GENOMIC DNA]</scope>
    <source>
        <strain evidence="1 2">DSM 7320</strain>
    </source>
</reference>